<dbReference type="InterPro" id="IPR051784">
    <property type="entry name" value="Nod_factor_ABC_transporter"/>
</dbReference>
<dbReference type="AlphaFoldDB" id="A0A956NDL3"/>
<keyword evidence="2 5" id="KW-0812">Transmembrane</keyword>
<feature type="transmembrane region" description="Helical" evidence="5">
    <location>
        <begin position="254"/>
        <end position="273"/>
    </location>
</feature>
<organism evidence="7 8">
    <name type="scientific">Eiseniibacteriota bacterium</name>
    <dbReference type="NCBI Taxonomy" id="2212470"/>
    <lineage>
        <taxon>Bacteria</taxon>
        <taxon>Candidatus Eiseniibacteriota</taxon>
    </lineage>
</organism>
<feature type="transmembrane region" description="Helical" evidence="5">
    <location>
        <begin position="165"/>
        <end position="187"/>
    </location>
</feature>
<dbReference type="GO" id="GO:0140359">
    <property type="term" value="F:ABC-type transporter activity"/>
    <property type="evidence" value="ECO:0007669"/>
    <property type="project" value="InterPro"/>
</dbReference>
<dbReference type="Proteomes" id="UP000739538">
    <property type="component" value="Unassembled WGS sequence"/>
</dbReference>
<dbReference type="InterPro" id="IPR047817">
    <property type="entry name" value="ABC2_TM_bact-type"/>
</dbReference>
<evidence type="ECO:0000259" key="6">
    <source>
        <dbReference type="PROSITE" id="PS51012"/>
    </source>
</evidence>
<keyword evidence="3 5" id="KW-1133">Transmembrane helix</keyword>
<feature type="transmembrane region" description="Helical" evidence="5">
    <location>
        <begin position="131"/>
        <end position="153"/>
    </location>
</feature>
<keyword evidence="4 5" id="KW-0472">Membrane</keyword>
<evidence type="ECO:0000256" key="3">
    <source>
        <dbReference type="ARBA" id="ARBA00022989"/>
    </source>
</evidence>
<reference evidence="7" key="2">
    <citation type="journal article" date="2021" name="Microbiome">
        <title>Successional dynamics and alternative stable states in a saline activated sludge microbial community over 9 years.</title>
        <authorList>
            <person name="Wang Y."/>
            <person name="Ye J."/>
            <person name="Ju F."/>
            <person name="Liu L."/>
            <person name="Boyd J.A."/>
            <person name="Deng Y."/>
            <person name="Parks D.H."/>
            <person name="Jiang X."/>
            <person name="Yin X."/>
            <person name="Woodcroft B.J."/>
            <person name="Tyson G.W."/>
            <person name="Hugenholtz P."/>
            <person name="Polz M.F."/>
            <person name="Zhang T."/>
        </authorList>
    </citation>
    <scope>NUCLEOTIDE SEQUENCE</scope>
    <source>
        <strain evidence="7">HKST-UBA02</strain>
    </source>
</reference>
<accession>A0A956NDL3</accession>
<comment type="subcellular location">
    <subcellularLocation>
        <location evidence="5">Cell membrane</location>
        <topology evidence="5">Multi-pass membrane protein</topology>
    </subcellularLocation>
    <subcellularLocation>
        <location evidence="1">Membrane</location>
        <topology evidence="1">Multi-pass membrane protein</topology>
    </subcellularLocation>
</comment>
<feature type="domain" description="ABC transmembrane type-2" evidence="6">
    <location>
        <begin position="19"/>
        <end position="245"/>
    </location>
</feature>
<evidence type="ECO:0000313" key="8">
    <source>
        <dbReference type="Proteomes" id="UP000739538"/>
    </source>
</evidence>
<dbReference type="EMBL" id="JAGQHS010000100">
    <property type="protein sequence ID" value="MCA9757450.1"/>
    <property type="molecule type" value="Genomic_DNA"/>
</dbReference>
<feature type="transmembrane region" description="Helical" evidence="5">
    <location>
        <begin position="24"/>
        <end position="45"/>
    </location>
</feature>
<dbReference type="InterPro" id="IPR013525">
    <property type="entry name" value="ABC2_TM"/>
</dbReference>
<feature type="transmembrane region" description="Helical" evidence="5">
    <location>
        <begin position="220"/>
        <end position="242"/>
    </location>
</feature>
<dbReference type="GO" id="GO:0043190">
    <property type="term" value="C:ATP-binding cassette (ABC) transporter complex"/>
    <property type="evidence" value="ECO:0007669"/>
    <property type="project" value="InterPro"/>
</dbReference>
<dbReference type="PRINTS" id="PR00164">
    <property type="entry name" value="ABC2TRNSPORT"/>
</dbReference>
<name>A0A956NDL3_UNCEI</name>
<sequence>MRALRGTKQLTLAGLLSTVRSKAALFWTLAFPIFLLVIFAFIFGGGDGDRVSYLLPGLWTITVISASFFGLSMVMVQERENGTFRRYRVTPVSPVAVVASFAIVQLLTLTASLLLQSLVAKLAFGITSQGSVLLVVLMLFLGCLAFVPLGLIVGSVARDMKIAPVLTNLIFFPMMFLSGAAVPFFFLPKAVQAVARLLPATYLVESVQGVMVRGEGLAQLQAPVIVMLVTAAVGLALNGLLFRWESSQSIPRRNIALAVGGILAIYVVAALVAPELRMAIQPK</sequence>
<proteinExistence type="inferred from homology"/>
<comment type="caution">
    <text evidence="7">The sequence shown here is derived from an EMBL/GenBank/DDBJ whole genome shotgun (WGS) entry which is preliminary data.</text>
</comment>
<comment type="similarity">
    <text evidence="5">Belongs to the ABC-2 integral membrane protein family.</text>
</comment>
<dbReference type="PANTHER" id="PTHR43229">
    <property type="entry name" value="NODULATION PROTEIN J"/>
    <property type="match status" value="1"/>
</dbReference>
<evidence type="ECO:0000256" key="2">
    <source>
        <dbReference type="ARBA" id="ARBA00022692"/>
    </source>
</evidence>
<evidence type="ECO:0000256" key="1">
    <source>
        <dbReference type="ARBA" id="ARBA00004141"/>
    </source>
</evidence>
<feature type="transmembrane region" description="Helical" evidence="5">
    <location>
        <begin position="95"/>
        <end position="119"/>
    </location>
</feature>
<evidence type="ECO:0000256" key="4">
    <source>
        <dbReference type="ARBA" id="ARBA00023136"/>
    </source>
</evidence>
<dbReference type="Pfam" id="PF01061">
    <property type="entry name" value="ABC2_membrane"/>
    <property type="match status" value="1"/>
</dbReference>
<keyword evidence="5" id="KW-0813">Transport</keyword>
<dbReference type="PANTHER" id="PTHR43229:SF2">
    <property type="entry name" value="NODULATION PROTEIN J"/>
    <property type="match status" value="1"/>
</dbReference>
<protein>
    <recommendedName>
        <fullName evidence="5">Transport permease protein</fullName>
    </recommendedName>
</protein>
<dbReference type="PROSITE" id="PS51012">
    <property type="entry name" value="ABC_TM2"/>
    <property type="match status" value="1"/>
</dbReference>
<evidence type="ECO:0000256" key="5">
    <source>
        <dbReference type="RuleBase" id="RU361157"/>
    </source>
</evidence>
<evidence type="ECO:0000313" key="7">
    <source>
        <dbReference type="EMBL" id="MCA9757450.1"/>
    </source>
</evidence>
<reference evidence="7" key="1">
    <citation type="submission" date="2020-04" db="EMBL/GenBank/DDBJ databases">
        <authorList>
            <person name="Zhang T."/>
        </authorList>
    </citation>
    <scope>NUCLEOTIDE SEQUENCE</scope>
    <source>
        <strain evidence="7">HKST-UBA02</strain>
    </source>
</reference>
<gene>
    <name evidence="7" type="ORF">KDA27_16720</name>
</gene>
<dbReference type="InterPro" id="IPR000412">
    <property type="entry name" value="ABC_2_transport"/>
</dbReference>
<keyword evidence="5" id="KW-1003">Cell membrane</keyword>
<feature type="transmembrane region" description="Helical" evidence="5">
    <location>
        <begin position="51"/>
        <end position="74"/>
    </location>
</feature>
<dbReference type="PIRSF" id="PIRSF006648">
    <property type="entry name" value="DrrB"/>
    <property type="match status" value="1"/>
</dbReference>